<protein>
    <submittedName>
        <fullName evidence="1">Uncharacterized protein</fullName>
    </submittedName>
</protein>
<organism evidence="1 2">
    <name type="scientific">Candolleomyces aberdarensis</name>
    <dbReference type="NCBI Taxonomy" id="2316362"/>
    <lineage>
        <taxon>Eukaryota</taxon>
        <taxon>Fungi</taxon>
        <taxon>Dikarya</taxon>
        <taxon>Basidiomycota</taxon>
        <taxon>Agaricomycotina</taxon>
        <taxon>Agaricomycetes</taxon>
        <taxon>Agaricomycetidae</taxon>
        <taxon>Agaricales</taxon>
        <taxon>Agaricineae</taxon>
        <taxon>Psathyrellaceae</taxon>
        <taxon>Candolleomyces</taxon>
    </lineage>
</organism>
<gene>
    <name evidence="1" type="ORF">EST38_g805</name>
</gene>
<dbReference type="STRING" id="2316362.A0A4Q2E068"/>
<comment type="caution">
    <text evidence="1">The sequence shown here is derived from an EMBL/GenBank/DDBJ whole genome shotgun (WGS) entry which is preliminary data.</text>
</comment>
<dbReference type="OrthoDB" id="18412at2759"/>
<keyword evidence="2" id="KW-1185">Reference proteome</keyword>
<dbReference type="Proteomes" id="UP000290288">
    <property type="component" value="Unassembled WGS sequence"/>
</dbReference>
<dbReference type="EMBL" id="SDEE01000010">
    <property type="protein sequence ID" value="RXW25044.1"/>
    <property type="molecule type" value="Genomic_DNA"/>
</dbReference>
<proteinExistence type="predicted"/>
<reference evidence="1 2" key="1">
    <citation type="submission" date="2019-01" db="EMBL/GenBank/DDBJ databases">
        <title>Draft genome sequence of Psathyrella aberdarensis IHI B618.</title>
        <authorList>
            <person name="Buettner E."/>
            <person name="Kellner H."/>
        </authorList>
    </citation>
    <scope>NUCLEOTIDE SEQUENCE [LARGE SCALE GENOMIC DNA]</scope>
    <source>
        <strain evidence="1 2">IHI B618</strain>
    </source>
</reference>
<dbReference type="AlphaFoldDB" id="A0A4Q2E068"/>
<evidence type="ECO:0000313" key="2">
    <source>
        <dbReference type="Proteomes" id="UP000290288"/>
    </source>
</evidence>
<accession>A0A4Q2E068</accession>
<name>A0A4Q2E068_9AGAR</name>
<evidence type="ECO:0000313" key="1">
    <source>
        <dbReference type="EMBL" id="RXW25044.1"/>
    </source>
</evidence>
<sequence>MSLEHEPLTDPPVLRPLTSLKWPYVPEESAFPDPLKRDDPKVLQLRQYEAIATSPAVRGILETRKNLPELLKSIDNLRGSAREEALQKALGVTPPDVDAQFLPKELDEDVLALRELAESIEAAVRGDNKNALGLDWGD</sequence>